<comment type="caution">
    <text evidence="6">The sequence shown here is derived from an EMBL/GenBank/DDBJ whole genome shotgun (WGS) entry which is preliminary data.</text>
</comment>
<dbReference type="Pfam" id="PF02237">
    <property type="entry name" value="BPL_C"/>
    <property type="match status" value="1"/>
</dbReference>
<sequence length="253" mass="26466">MSEQTTIGPGWVRHHHDELGSTNDEARRLAQEGAPHGTTVTAESQTAGRGRQGRAWTAPRGQGLTASFLLRGLDRPGLLPLAAGVAVADVVGPAAQLKWPNDVVLVGRDRPDAPPAGDGLRKLAGILAEGRPAEDWAIVGIGLNVAIDLAALPEDVARRAATLGRTAGERDAVLDALAHRLDEALALAPDDLLQRWAERDALRGRDVRWTALDGSADHGRADGVDADGRLRIVRGDGSVVTVDAGEVHLAVGA</sequence>
<feature type="domain" description="BPL/LPL catalytic" evidence="5">
    <location>
        <begin position="2"/>
        <end position="189"/>
    </location>
</feature>
<evidence type="ECO:0000259" key="5">
    <source>
        <dbReference type="PROSITE" id="PS51733"/>
    </source>
</evidence>
<dbReference type="SUPFAM" id="SSF55681">
    <property type="entry name" value="Class II aaRS and biotin synthetases"/>
    <property type="match status" value="1"/>
</dbReference>
<dbReference type="NCBIfam" id="TIGR00121">
    <property type="entry name" value="birA_ligase"/>
    <property type="match status" value="1"/>
</dbReference>
<evidence type="ECO:0000313" key="7">
    <source>
        <dbReference type="Proteomes" id="UP001277761"/>
    </source>
</evidence>
<accession>A0ABU4VLC5</accession>
<dbReference type="InterPro" id="IPR004408">
    <property type="entry name" value="Biotin_CoA_COase_ligase"/>
</dbReference>
<protein>
    <recommendedName>
        <fullName evidence="3">biotin--[biotin carboxyl-carrier protein] ligase</fullName>
        <ecNumber evidence="3">6.3.4.15</ecNumber>
    </recommendedName>
</protein>
<evidence type="ECO:0000256" key="2">
    <source>
        <dbReference type="ARBA" id="ARBA00023267"/>
    </source>
</evidence>
<dbReference type="InterPro" id="IPR004143">
    <property type="entry name" value="BPL_LPL_catalytic"/>
</dbReference>
<dbReference type="InterPro" id="IPR003142">
    <property type="entry name" value="BPL_C"/>
</dbReference>
<dbReference type="Pfam" id="PF03099">
    <property type="entry name" value="BPL_LplA_LipB"/>
    <property type="match status" value="1"/>
</dbReference>
<feature type="region of interest" description="Disordered" evidence="4">
    <location>
        <begin position="1"/>
        <end position="57"/>
    </location>
</feature>
<feature type="compositionally biased region" description="Polar residues" evidence="4">
    <location>
        <begin position="38"/>
        <end position="47"/>
    </location>
</feature>
<dbReference type="EMBL" id="JAXAVX010000007">
    <property type="protein sequence ID" value="MDX8152623.1"/>
    <property type="molecule type" value="Genomic_DNA"/>
</dbReference>
<dbReference type="InterPro" id="IPR045864">
    <property type="entry name" value="aa-tRNA-synth_II/BPL/LPL"/>
</dbReference>
<dbReference type="PANTHER" id="PTHR12835">
    <property type="entry name" value="BIOTIN PROTEIN LIGASE"/>
    <property type="match status" value="1"/>
</dbReference>
<dbReference type="PROSITE" id="PS51733">
    <property type="entry name" value="BPL_LPL_CATALYTIC"/>
    <property type="match status" value="1"/>
</dbReference>
<dbReference type="Proteomes" id="UP001277761">
    <property type="component" value="Unassembled WGS sequence"/>
</dbReference>
<name>A0ABU4VLC5_9ACTN</name>
<dbReference type="Gene3D" id="3.30.930.10">
    <property type="entry name" value="Bira Bifunctional Protein, Domain 2"/>
    <property type="match status" value="1"/>
</dbReference>
<keyword evidence="7" id="KW-1185">Reference proteome</keyword>
<dbReference type="RefSeq" id="WP_319954779.1">
    <property type="nucleotide sequence ID" value="NZ_JAXAVX010000007.1"/>
</dbReference>
<keyword evidence="1 6" id="KW-0436">Ligase</keyword>
<dbReference type="PANTHER" id="PTHR12835:SF5">
    <property type="entry name" value="BIOTIN--PROTEIN LIGASE"/>
    <property type="match status" value="1"/>
</dbReference>
<evidence type="ECO:0000313" key="6">
    <source>
        <dbReference type="EMBL" id="MDX8152623.1"/>
    </source>
</evidence>
<dbReference type="CDD" id="cd16442">
    <property type="entry name" value="BPL"/>
    <property type="match status" value="1"/>
</dbReference>
<evidence type="ECO:0000256" key="3">
    <source>
        <dbReference type="ARBA" id="ARBA00024227"/>
    </source>
</evidence>
<dbReference type="GO" id="GO:0004077">
    <property type="term" value="F:biotin--[biotin carboxyl-carrier protein] ligase activity"/>
    <property type="evidence" value="ECO:0007669"/>
    <property type="project" value="UniProtKB-EC"/>
</dbReference>
<dbReference type="Gene3D" id="2.30.30.100">
    <property type="match status" value="1"/>
</dbReference>
<evidence type="ECO:0000256" key="4">
    <source>
        <dbReference type="SAM" id="MobiDB-lite"/>
    </source>
</evidence>
<keyword evidence="2" id="KW-0092">Biotin</keyword>
<reference evidence="6 7" key="1">
    <citation type="submission" date="2023-11" db="EMBL/GenBank/DDBJ databases">
        <authorList>
            <person name="Xu M."/>
            <person name="Jiang T."/>
        </authorList>
    </citation>
    <scope>NUCLEOTIDE SEQUENCE [LARGE SCALE GENOMIC DNA]</scope>
    <source>
        <strain evidence="6 7">SD</strain>
    </source>
</reference>
<organism evidence="6 7">
    <name type="scientific">Patulibacter brassicae</name>
    <dbReference type="NCBI Taxonomy" id="1705717"/>
    <lineage>
        <taxon>Bacteria</taxon>
        <taxon>Bacillati</taxon>
        <taxon>Actinomycetota</taxon>
        <taxon>Thermoleophilia</taxon>
        <taxon>Solirubrobacterales</taxon>
        <taxon>Patulibacteraceae</taxon>
        <taxon>Patulibacter</taxon>
    </lineage>
</organism>
<gene>
    <name evidence="6" type="ORF">SK069_13540</name>
</gene>
<feature type="compositionally biased region" description="Basic and acidic residues" evidence="4">
    <location>
        <begin position="15"/>
        <end position="30"/>
    </location>
</feature>
<proteinExistence type="predicted"/>
<evidence type="ECO:0000256" key="1">
    <source>
        <dbReference type="ARBA" id="ARBA00022598"/>
    </source>
</evidence>
<dbReference type="EC" id="6.3.4.15" evidence="3"/>